<evidence type="ECO:0000313" key="3">
    <source>
        <dbReference type="Proteomes" id="UP001497602"/>
    </source>
</evidence>
<dbReference type="RefSeq" id="WP_348703079.1">
    <property type="nucleotide sequence ID" value="NZ_CAXIYA010000011.1"/>
</dbReference>
<dbReference type="SMART" id="SM00014">
    <property type="entry name" value="acidPPc"/>
    <property type="match status" value="1"/>
</dbReference>
<dbReference type="Proteomes" id="UP001497602">
    <property type="component" value="Unassembled WGS sequence"/>
</dbReference>
<protein>
    <submittedName>
        <fullName evidence="2">Lipid A 4'-phosphatase</fullName>
        <ecNumber evidence="2">3.1.3.-</ecNumber>
    </submittedName>
</protein>
<proteinExistence type="predicted"/>
<sequence>MRLLGLLLFFVVFNSCITFSQKSFIESSGDILQIGIPAIALGSTFFLKQSDKPHWQFAKAMGTSFVITHSLKRILNKKRPNGGNHAFPSGHTSAAFTGAAFIHKRYGWKYGIPAYLLASYVGYSRIYADKHDIYDVIAGAGLGIISSFIFTKSYLENRKITFGGTFTKNRILISFNYHL</sequence>
<name>A0ABM9PQC7_9FLAO</name>
<accession>A0ABM9PQC7</accession>
<dbReference type="Pfam" id="PF01569">
    <property type="entry name" value="PAP2"/>
    <property type="match status" value="1"/>
</dbReference>
<keyword evidence="2" id="KW-0378">Hydrolase</keyword>
<dbReference type="InterPro" id="IPR036938">
    <property type="entry name" value="PAP2/HPO_sf"/>
</dbReference>
<dbReference type="EMBL" id="CAXJRC010000042">
    <property type="protein sequence ID" value="CAL2107936.1"/>
    <property type="molecule type" value="Genomic_DNA"/>
</dbReference>
<comment type="caution">
    <text evidence="2">The sequence shown here is derived from an EMBL/GenBank/DDBJ whole genome shotgun (WGS) entry which is preliminary data.</text>
</comment>
<dbReference type="PANTHER" id="PTHR14969">
    <property type="entry name" value="SPHINGOSINE-1-PHOSPHATE PHOSPHOHYDROLASE"/>
    <property type="match status" value="1"/>
</dbReference>
<dbReference type="SUPFAM" id="SSF48317">
    <property type="entry name" value="Acid phosphatase/Vanadium-dependent haloperoxidase"/>
    <property type="match status" value="1"/>
</dbReference>
<evidence type="ECO:0000259" key="1">
    <source>
        <dbReference type="SMART" id="SM00014"/>
    </source>
</evidence>
<dbReference type="EC" id="3.1.3.-" evidence="2"/>
<dbReference type="InterPro" id="IPR000326">
    <property type="entry name" value="PAP2/HPO"/>
</dbReference>
<gene>
    <name evidence="2" type="ORF">T190115A13A_50178</name>
</gene>
<dbReference type="CDD" id="cd03394">
    <property type="entry name" value="PAP2_like_5"/>
    <property type="match status" value="1"/>
</dbReference>
<evidence type="ECO:0000313" key="2">
    <source>
        <dbReference type="EMBL" id="CAL2107936.1"/>
    </source>
</evidence>
<keyword evidence="3" id="KW-1185">Reference proteome</keyword>
<feature type="domain" description="Phosphatidic acid phosphatase type 2/haloperoxidase" evidence="1">
    <location>
        <begin position="52"/>
        <end position="151"/>
    </location>
</feature>
<dbReference type="GO" id="GO:0016787">
    <property type="term" value="F:hydrolase activity"/>
    <property type="evidence" value="ECO:0007669"/>
    <property type="project" value="UniProtKB-KW"/>
</dbReference>
<reference evidence="2 3" key="1">
    <citation type="submission" date="2024-05" db="EMBL/GenBank/DDBJ databases">
        <authorList>
            <person name="Duchaud E."/>
        </authorList>
    </citation>
    <scope>NUCLEOTIDE SEQUENCE [LARGE SCALE GENOMIC DNA]</scope>
    <source>
        <strain evidence="2">Ena-SAMPLE-TAB-13-05-2024-13:56:06:370-140305</strain>
    </source>
</reference>
<organism evidence="2 3">
    <name type="scientific">Tenacibaculum vairaonense</name>
    <dbReference type="NCBI Taxonomy" id="3137860"/>
    <lineage>
        <taxon>Bacteria</taxon>
        <taxon>Pseudomonadati</taxon>
        <taxon>Bacteroidota</taxon>
        <taxon>Flavobacteriia</taxon>
        <taxon>Flavobacteriales</taxon>
        <taxon>Flavobacteriaceae</taxon>
        <taxon>Tenacibaculum</taxon>
    </lineage>
</organism>
<dbReference type="PANTHER" id="PTHR14969:SF13">
    <property type="entry name" value="AT30094P"/>
    <property type="match status" value="1"/>
</dbReference>
<dbReference type="Gene3D" id="1.20.144.10">
    <property type="entry name" value="Phosphatidic acid phosphatase type 2/haloperoxidase"/>
    <property type="match status" value="1"/>
</dbReference>